<dbReference type="GO" id="GO:0043531">
    <property type="term" value="F:ADP binding"/>
    <property type="evidence" value="ECO:0007669"/>
    <property type="project" value="InterPro"/>
</dbReference>
<dbReference type="FunFam" id="3.40.50.300:FF:001091">
    <property type="entry name" value="Probable disease resistance protein At1g61300"/>
    <property type="match status" value="1"/>
</dbReference>
<dbReference type="Pfam" id="PF00931">
    <property type="entry name" value="NB-ARC"/>
    <property type="match status" value="1"/>
</dbReference>
<keyword evidence="5" id="KW-0611">Plant defense</keyword>
<organism evidence="11 12">
    <name type="scientific">Leersia perrieri</name>
    <dbReference type="NCBI Taxonomy" id="77586"/>
    <lineage>
        <taxon>Eukaryota</taxon>
        <taxon>Viridiplantae</taxon>
        <taxon>Streptophyta</taxon>
        <taxon>Embryophyta</taxon>
        <taxon>Tracheophyta</taxon>
        <taxon>Spermatophyta</taxon>
        <taxon>Magnoliopsida</taxon>
        <taxon>Liliopsida</taxon>
        <taxon>Poales</taxon>
        <taxon>Poaceae</taxon>
        <taxon>BOP clade</taxon>
        <taxon>Oryzoideae</taxon>
        <taxon>Oryzeae</taxon>
        <taxon>Oryzinae</taxon>
        <taxon>Leersia</taxon>
    </lineage>
</organism>
<sequence>MEGFLVTAATGALNSVVEKLTEIAMAGEFERHMRSTSKGVRCQIRYLADELAAMQAFLLKMSDSEEQNADPQDKAWMKEVRELSYDIEDSLDEFMLHVDGGESVNSGGFIDKCKNLVTKTKARYRIPKLIEEFKEQIRVVGERNSRYRNLGGDSINTRKATNLSVDQRALSIFQDVSSLVGIDEPKKELIELLMKDEGHLASEKLRVISIVGTGGLGKTTIANQIFEELKEQFDCSAFVSVSRNPDVSKILRIILSEVSAEPYGNTEAGDVQQLVRKITTFLKKKRYFIVIDDLWNLENWKIIRCAFPKNTSGSRVITTTRINEVAESCCFPHEHRVYKLRPLHFVDSKRLFLERIFCSEECPLNLTKVCYNILEKCDGLPLAIIAISGLLATKEPTEDQSNQVEKSIGYALERNEDVNGMIKILSLSYFDLPQNLRTCLLYLCTFPEDYIINTRRLVRRWIAEGFIREEHGHTRYELGQRCFNELINRSLIQPMYIGKFGEVKSCRVHDIILDFIQSKSIEENFVTLLRVPSATIDLLSKVRRLSLLGNTEEEDRSDEDRSGDIYIMDKREEDASKYVDILRKMKLCNARSLTLFSNSVEIPSLLQFRHLRVLDFEDCEHLQDHHLANIGNLMQLKYLSLKNTIINVLPTQIAGLQYLETLNIDVRGTINIPAHISRLRRLIYLLVETRSKLPDKIGRMQALQELKVINVFVHSVTSLQEIGRLTNLRKLSIYVPGGYVVAERYKDHMKAMISSICKLGRANLQHLTIRAAPDSEDDFFIQESWYPPPLSLRELVINHSPMLRVPKWIGSLVNLQRLILYMKKVSQENIRVLGGLPALLYLILYVDEIFTEMDCRRLRITSNCGFPMLEFMQIGGPTCELGLIFEAGCLPKLQQLYLEYGVEETNPLKAKDVVFGIENLSRLIGIYCCIHYAYGTNLTRVAMQTAMEKAISGHTNKPTFSKDEYSIYK</sequence>
<keyword evidence="3" id="KW-0677">Repeat</keyword>
<comment type="similarity">
    <text evidence="1">Belongs to the disease resistance NB-LRR family.</text>
</comment>
<dbReference type="InterPro" id="IPR042197">
    <property type="entry name" value="Apaf_helical"/>
</dbReference>
<evidence type="ECO:0000256" key="1">
    <source>
        <dbReference type="ARBA" id="ARBA00008894"/>
    </source>
</evidence>
<evidence type="ECO:0008006" key="13">
    <source>
        <dbReference type="Google" id="ProtNLM"/>
    </source>
</evidence>
<dbReference type="FunFam" id="1.10.10.10:FF:000322">
    <property type="entry name" value="Probable disease resistance protein At1g63360"/>
    <property type="match status" value="1"/>
</dbReference>
<evidence type="ECO:0000256" key="4">
    <source>
        <dbReference type="ARBA" id="ARBA00022741"/>
    </source>
</evidence>
<dbReference type="InterPro" id="IPR036388">
    <property type="entry name" value="WH-like_DNA-bd_sf"/>
</dbReference>
<dbReference type="Gene3D" id="3.40.50.300">
    <property type="entry name" value="P-loop containing nucleotide triphosphate hydrolases"/>
    <property type="match status" value="1"/>
</dbReference>
<evidence type="ECO:0000313" key="12">
    <source>
        <dbReference type="Proteomes" id="UP000032180"/>
    </source>
</evidence>
<dbReference type="HOGENOM" id="CLU_000837_25_0_1"/>
<feature type="domain" description="NB-ARC" evidence="7">
    <location>
        <begin position="198"/>
        <end position="334"/>
    </location>
</feature>
<dbReference type="InterPro" id="IPR002182">
    <property type="entry name" value="NB-ARC"/>
</dbReference>
<dbReference type="AlphaFoldDB" id="A0A0D9X7A2"/>
<accession>A0A0D9X7A2</accession>
<dbReference type="STRING" id="77586.A0A0D9X7A2"/>
<dbReference type="SUPFAM" id="SSF52058">
    <property type="entry name" value="L domain-like"/>
    <property type="match status" value="1"/>
</dbReference>
<dbReference type="PANTHER" id="PTHR23155">
    <property type="entry name" value="DISEASE RESISTANCE PROTEIN RP"/>
    <property type="match status" value="1"/>
</dbReference>
<keyword evidence="12" id="KW-1185">Reference proteome</keyword>
<feature type="domain" description="Disease resistance N-terminal" evidence="8">
    <location>
        <begin position="12"/>
        <end position="102"/>
    </location>
</feature>
<dbReference type="Gene3D" id="1.10.8.430">
    <property type="entry name" value="Helical domain of apoptotic protease-activating factors"/>
    <property type="match status" value="1"/>
</dbReference>
<evidence type="ECO:0000259" key="10">
    <source>
        <dbReference type="Pfam" id="PF23598"/>
    </source>
</evidence>
<reference evidence="12" key="2">
    <citation type="submission" date="2013-12" db="EMBL/GenBank/DDBJ databases">
        <authorList>
            <person name="Yu Y."/>
            <person name="Lee S."/>
            <person name="de Baynast K."/>
            <person name="Wissotski M."/>
            <person name="Liu L."/>
            <person name="Talag J."/>
            <person name="Goicoechea J."/>
            <person name="Angelova A."/>
            <person name="Jetty R."/>
            <person name="Kudrna D."/>
            <person name="Golser W."/>
            <person name="Rivera L."/>
            <person name="Zhang J."/>
            <person name="Wing R."/>
        </authorList>
    </citation>
    <scope>NUCLEOTIDE SEQUENCE</scope>
</reference>
<dbReference type="PANTHER" id="PTHR23155:SF1107">
    <property type="entry name" value="OS08G0373000 PROTEIN"/>
    <property type="match status" value="1"/>
</dbReference>
<dbReference type="GO" id="GO:0042742">
    <property type="term" value="P:defense response to bacterium"/>
    <property type="evidence" value="ECO:0007669"/>
    <property type="project" value="UniProtKB-ARBA"/>
</dbReference>
<reference evidence="11 12" key="1">
    <citation type="submission" date="2012-08" db="EMBL/GenBank/DDBJ databases">
        <title>Oryza genome evolution.</title>
        <authorList>
            <person name="Wing R.A."/>
        </authorList>
    </citation>
    <scope>NUCLEOTIDE SEQUENCE</scope>
</reference>
<dbReference type="CDD" id="cd14798">
    <property type="entry name" value="RX-CC_like"/>
    <property type="match status" value="1"/>
</dbReference>
<dbReference type="Pfam" id="PF18052">
    <property type="entry name" value="Rx_N"/>
    <property type="match status" value="1"/>
</dbReference>
<evidence type="ECO:0000259" key="7">
    <source>
        <dbReference type="Pfam" id="PF00931"/>
    </source>
</evidence>
<dbReference type="InterPro" id="IPR044974">
    <property type="entry name" value="Disease_R_plants"/>
</dbReference>
<evidence type="ECO:0000313" key="11">
    <source>
        <dbReference type="EnsemblPlants" id="LPERR08G10560.1"/>
    </source>
</evidence>
<evidence type="ECO:0000256" key="2">
    <source>
        <dbReference type="ARBA" id="ARBA00022614"/>
    </source>
</evidence>
<reference evidence="11" key="3">
    <citation type="submission" date="2015-04" db="UniProtKB">
        <authorList>
            <consortium name="EnsemblPlants"/>
        </authorList>
    </citation>
    <scope>IDENTIFICATION</scope>
</reference>
<name>A0A0D9X7A2_9ORYZ</name>
<keyword evidence="2" id="KW-0433">Leucine-rich repeat</keyword>
<dbReference type="InterPro" id="IPR038005">
    <property type="entry name" value="RX-like_CC"/>
</dbReference>
<proteinExistence type="inferred from homology"/>
<dbReference type="PRINTS" id="PR00364">
    <property type="entry name" value="DISEASERSIST"/>
</dbReference>
<keyword evidence="6" id="KW-0175">Coiled coil</keyword>
<keyword evidence="4" id="KW-0547">Nucleotide-binding</keyword>
<dbReference type="SUPFAM" id="SSF52540">
    <property type="entry name" value="P-loop containing nucleoside triphosphate hydrolases"/>
    <property type="match status" value="1"/>
</dbReference>
<feature type="domain" description="Disease resistance R13L4/SHOC-2-like LRR" evidence="10">
    <location>
        <begin position="590"/>
        <end position="960"/>
    </location>
</feature>
<evidence type="ECO:0000256" key="3">
    <source>
        <dbReference type="ARBA" id="ARBA00022737"/>
    </source>
</evidence>
<dbReference type="InterPro" id="IPR041118">
    <property type="entry name" value="Rx_N"/>
</dbReference>
<protein>
    <recommendedName>
        <fullName evidence="13">AAA+ ATPase domain-containing protein</fullName>
    </recommendedName>
</protein>
<dbReference type="eggNOG" id="KOG4658">
    <property type="taxonomic scope" value="Eukaryota"/>
</dbReference>
<evidence type="ECO:0000256" key="5">
    <source>
        <dbReference type="ARBA" id="ARBA00022821"/>
    </source>
</evidence>
<dbReference type="Gene3D" id="1.10.10.10">
    <property type="entry name" value="Winged helix-like DNA-binding domain superfamily/Winged helix DNA-binding domain"/>
    <property type="match status" value="1"/>
</dbReference>
<dbReference type="InterPro" id="IPR032675">
    <property type="entry name" value="LRR_dom_sf"/>
</dbReference>
<dbReference type="Proteomes" id="UP000032180">
    <property type="component" value="Chromosome 8"/>
</dbReference>
<dbReference type="GO" id="GO:0009626">
    <property type="term" value="P:plant-type hypersensitive response"/>
    <property type="evidence" value="ECO:0007669"/>
    <property type="project" value="UniProtKB-ARBA"/>
</dbReference>
<evidence type="ECO:0000259" key="8">
    <source>
        <dbReference type="Pfam" id="PF18052"/>
    </source>
</evidence>
<feature type="domain" description="Disease resistance protein winged helix" evidence="9">
    <location>
        <begin position="446"/>
        <end position="516"/>
    </location>
</feature>
<dbReference type="InterPro" id="IPR027417">
    <property type="entry name" value="P-loop_NTPase"/>
</dbReference>
<evidence type="ECO:0000256" key="6">
    <source>
        <dbReference type="ARBA" id="ARBA00023054"/>
    </source>
</evidence>
<dbReference type="GO" id="GO:0002758">
    <property type="term" value="P:innate immune response-activating signaling pathway"/>
    <property type="evidence" value="ECO:0007669"/>
    <property type="project" value="UniProtKB-ARBA"/>
</dbReference>
<dbReference type="Pfam" id="PF23559">
    <property type="entry name" value="WHD_DRP"/>
    <property type="match status" value="1"/>
</dbReference>
<dbReference type="InterPro" id="IPR058922">
    <property type="entry name" value="WHD_DRP"/>
</dbReference>
<evidence type="ECO:0000259" key="9">
    <source>
        <dbReference type="Pfam" id="PF23559"/>
    </source>
</evidence>
<dbReference type="EnsemblPlants" id="LPERR08G10560.1">
    <property type="protein sequence ID" value="LPERR08G10560.1"/>
    <property type="gene ID" value="LPERR08G10560"/>
</dbReference>
<dbReference type="Pfam" id="PF23598">
    <property type="entry name" value="LRR_14"/>
    <property type="match status" value="1"/>
</dbReference>
<dbReference type="Gramene" id="LPERR08G10560.1">
    <property type="protein sequence ID" value="LPERR08G10560.1"/>
    <property type="gene ID" value="LPERR08G10560"/>
</dbReference>
<dbReference type="Gene3D" id="3.80.10.10">
    <property type="entry name" value="Ribonuclease Inhibitor"/>
    <property type="match status" value="1"/>
</dbReference>
<dbReference type="InterPro" id="IPR055414">
    <property type="entry name" value="LRR_R13L4/SHOC2-like"/>
</dbReference>
<dbReference type="Gene3D" id="1.20.5.4130">
    <property type="match status" value="1"/>
</dbReference>